<dbReference type="InterPro" id="IPR011990">
    <property type="entry name" value="TPR-like_helical_dom_sf"/>
</dbReference>
<dbReference type="Gene3D" id="1.25.40.10">
    <property type="entry name" value="Tetratricopeptide repeat domain"/>
    <property type="match status" value="1"/>
</dbReference>
<accession>A0A245ZI06</accession>
<dbReference type="Pfam" id="PF07721">
    <property type="entry name" value="TPR_4"/>
    <property type="match status" value="1"/>
</dbReference>
<reference evidence="1 2" key="1">
    <citation type="submission" date="2017-03" db="EMBL/GenBank/DDBJ databases">
        <title>Genome sequence of Sphingomonas dokdonensis DSM 21029.</title>
        <authorList>
            <person name="Poehlein A."/>
            <person name="Wuebbeler J.H."/>
            <person name="Steinbuechel A."/>
            <person name="Daniel R."/>
        </authorList>
    </citation>
    <scope>NUCLEOTIDE SEQUENCE [LARGE SCALE GENOMIC DNA]</scope>
    <source>
        <strain evidence="1 2">DSM 21029</strain>
    </source>
</reference>
<dbReference type="RefSeq" id="WP_088367687.1">
    <property type="nucleotide sequence ID" value="NZ_NBBI01000004.1"/>
</dbReference>
<dbReference type="EMBL" id="NBBI01000004">
    <property type="protein sequence ID" value="OWK29379.1"/>
    <property type="molecule type" value="Genomic_DNA"/>
</dbReference>
<dbReference type="InterPro" id="IPR011717">
    <property type="entry name" value="TPR-4"/>
</dbReference>
<proteinExistence type="predicted"/>
<dbReference type="AlphaFoldDB" id="A0A245ZI06"/>
<keyword evidence="2" id="KW-1185">Reference proteome</keyword>
<evidence type="ECO:0000313" key="2">
    <source>
        <dbReference type="Proteomes" id="UP000197290"/>
    </source>
</evidence>
<evidence type="ECO:0000313" key="1">
    <source>
        <dbReference type="EMBL" id="OWK29379.1"/>
    </source>
</evidence>
<sequence length="494" mass="53764">MLEMLTLAALIAGTWAGPIEPSPSAMAELEKATTAFDEPNCPAVLESVNRLKATPDYKQNDWVRRVLLEFSALCLSQSSQESDKAQAYAEAMLASDMQGSGDGVWGVRLDREVRTKDWPAAVTSFERVAAERPLYLNRVPLAWLNYIDLQLRRADQTALRRRYLALFADSSYWPEEPGGSTEGFRYRYALLLADAGEQEKADAIARLLTNPSLLMSLSLDPRFRPVLGDDLNLRAVTERYLTQLRTQVGRFPNAIRPVIDVAEHQRMLGRPQDALATLRTIEPAIKGDAPLSDRDDNVIWWWDQMSRAHRAAGDVPAAVAALRTASAIKEGNAVNVSHTINLANLQLNTGDPAGAVETLLPLAGAGDGTASPYGVMQIVGVRGCASHRLGRQAVADADLAYARAHIDDAPGTLTQLQLCRGDLDGAAASMIARLENKDQRHGALEELSTFNAPPNTLPRDPVVAELGKLRARPDVQAAARATSTFRSRASNTAL</sequence>
<dbReference type="Proteomes" id="UP000197290">
    <property type="component" value="Unassembled WGS sequence"/>
</dbReference>
<protein>
    <submittedName>
        <fullName evidence="1">Tetratricopeptide repeat protein</fullName>
    </submittedName>
</protein>
<dbReference type="OrthoDB" id="7496076at2"/>
<dbReference type="SUPFAM" id="SSF48452">
    <property type="entry name" value="TPR-like"/>
    <property type="match status" value="1"/>
</dbReference>
<dbReference type="GO" id="GO:0042802">
    <property type="term" value="F:identical protein binding"/>
    <property type="evidence" value="ECO:0007669"/>
    <property type="project" value="InterPro"/>
</dbReference>
<name>A0A245ZI06_9SPHN</name>
<organism evidence="1 2">
    <name type="scientific">Sphingomonas dokdonensis</name>
    <dbReference type="NCBI Taxonomy" id="344880"/>
    <lineage>
        <taxon>Bacteria</taxon>
        <taxon>Pseudomonadati</taxon>
        <taxon>Pseudomonadota</taxon>
        <taxon>Alphaproteobacteria</taxon>
        <taxon>Sphingomonadales</taxon>
        <taxon>Sphingomonadaceae</taxon>
        <taxon>Sphingomonas</taxon>
    </lineage>
</organism>
<comment type="caution">
    <text evidence="1">The sequence shown here is derived from an EMBL/GenBank/DDBJ whole genome shotgun (WGS) entry which is preliminary data.</text>
</comment>
<gene>
    <name evidence="1" type="ORF">SPDO_23640</name>
</gene>